<keyword evidence="8 10" id="KW-0472">Membrane</keyword>
<dbReference type="CDD" id="cd16917">
    <property type="entry name" value="HATPase_UhpB-NarQ-NarX-like"/>
    <property type="match status" value="1"/>
</dbReference>
<evidence type="ECO:0000256" key="4">
    <source>
        <dbReference type="ARBA" id="ARBA00022692"/>
    </source>
</evidence>
<dbReference type="PANTHER" id="PTHR24421:SF37">
    <property type="entry name" value="SENSOR HISTIDINE KINASE NARS"/>
    <property type="match status" value="1"/>
</dbReference>
<dbReference type="Proteomes" id="UP000321181">
    <property type="component" value="Unassembled WGS sequence"/>
</dbReference>
<dbReference type="PANTHER" id="PTHR24421">
    <property type="entry name" value="NITRATE/NITRITE SENSOR PROTEIN NARX-RELATED"/>
    <property type="match status" value="1"/>
</dbReference>
<keyword evidence="7" id="KW-0902">Two-component regulatory system</keyword>
<evidence type="ECO:0000256" key="10">
    <source>
        <dbReference type="SAM" id="Phobius"/>
    </source>
</evidence>
<feature type="region of interest" description="Disordered" evidence="9">
    <location>
        <begin position="1"/>
        <end position="25"/>
    </location>
</feature>
<feature type="domain" description="Signal transduction histidine kinase subgroup 3 dimerisation and phosphoacceptor" evidence="12">
    <location>
        <begin position="279"/>
        <end position="345"/>
    </location>
</feature>
<accession>A0A512DCN5</accession>
<name>A0A512DCN5_9CELL</name>
<dbReference type="Gene3D" id="3.30.565.10">
    <property type="entry name" value="Histidine kinase-like ATPase, C-terminal domain"/>
    <property type="match status" value="1"/>
</dbReference>
<dbReference type="Gene3D" id="1.20.5.1930">
    <property type="match status" value="1"/>
</dbReference>
<evidence type="ECO:0000256" key="1">
    <source>
        <dbReference type="ARBA" id="ARBA00004651"/>
    </source>
</evidence>
<evidence type="ECO:0000256" key="2">
    <source>
        <dbReference type="ARBA" id="ARBA00022475"/>
    </source>
</evidence>
<sequence>MPDDDDSMVRTMTVQSDHTQPAAATAPVPWRTLADGRGRLERRPAPTLRRGIAMFCLASAIALVSILVLGAVVIRSAAEKEALRDARVAAGILARTVVEPALQDGLLTGDPAAIDAMDEMVETSGLMSGDLVRIKLWTADGRIVYSDEPRLIGQVFGLDEDEADTLAGGPPAAELSDLSGPENAYERELAPRDGLLEVYRHVTLPSGENLLFETYSSYSRVTERRGEVLWEFAPVTVGAVVLLQLCQLPLVWTLVKRLRVSQRASERLLRRAIDASTAERRRIAGNVHDSVVQGLAGASFVIAGAVDQVERGGQPKVADELREAARGIRQSIRGLRATLVEIYPPSVSVAGLPAALADLVAPLRAQGLDADAVAPSAVELPRAVEALVFRVAQEALRNVAQHSGARSARLTLTVVPGLVRLEVADDGAGLDVDEALRRGDGHVGMKVLCDLAEEAGALLQIASTPGAGTTVRLEVEVP</sequence>
<evidence type="ECO:0000256" key="5">
    <source>
        <dbReference type="ARBA" id="ARBA00022777"/>
    </source>
</evidence>
<keyword evidence="6 10" id="KW-1133">Transmembrane helix</keyword>
<evidence type="ECO:0000259" key="12">
    <source>
        <dbReference type="Pfam" id="PF07730"/>
    </source>
</evidence>
<dbReference type="InterPro" id="IPR036890">
    <property type="entry name" value="HATPase_C_sf"/>
</dbReference>
<feature type="transmembrane region" description="Helical" evidence="10">
    <location>
        <begin position="52"/>
        <end position="74"/>
    </location>
</feature>
<feature type="compositionally biased region" description="Polar residues" evidence="9">
    <location>
        <begin position="10"/>
        <end position="19"/>
    </location>
</feature>
<dbReference type="Pfam" id="PF07730">
    <property type="entry name" value="HisKA_3"/>
    <property type="match status" value="1"/>
</dbReference>
<evidence type="ECO:0000256" key="9">
    <source>
        <dbReference type="SAM" id="MobiDB-lite"/>
    </source>
</evidence>
<dbReference type="InterPro" id="IPR050482">
    <property type="entry name" value="Sensor_HK_TwoCompSys"/>
</dbReference>
<keyword evidence="3" id="KW-0808">Transferase</keyword>
<dbReference type="InterPro" id="IPR011712">
    <property type="entry name" value="Sig_transdc_His_kin_sub3_dim/P"/>
</dbReference>
<dbReference type="Pfam" id="PF02518">
    <property type="entry name" value="HATPase_c"/>
    <property type="match status" value="1"/>
</dbReference>
<proteinExistence type="predicted"/>
<evidence type="ECO:0000313" key="13">
    <source>
        <dbReference type="EMBL" id="GEO34244.1"/>
    </source>
</evidence>
<evidence type="ECO:0000256" key="3">
    <source>
        <dbReference type="ARBA" id="ARBA00022679"/>
    </source>
</evidence>
<keyword evidence="4 10" id="KW-0812">Transmembrane</keyword>
<protein>
    <submittedName>
        <fullName evidence="13">Uncharacterized protein</fullName>
    </submittedName>
</protein>
<organism evidence="13 14">
    <name type="scientific">Cellulomonas aerilata</name>
    <dbReference type="NCBI Taxonomy" id="515326"/>
    <lineage>
        <taxon>Bacteria</taxon>
        <taxon>Bacillati</taxon>
        <taxon>Actinomycetota</taxon>
        <taxon>Actinomycetes</taxon>
        <taxon>Micrococcales</taxon>
        <taxon>Cellulomonadaceae</taxon>
        <taxon>Cellulomonas</taxon>
    </lineage>
</organism>
<dbReference type="AlphaFoldDB" id="A0A512DCN5"/>
<evidence type="ECO:0000256" key="6">
    <source>
        <dbReference type="ARBA" id="ARBA00022989"/>
    </source>
</evidence>
<comment type="caution">
    <text evidence="13">The sequence shown here is derived from an EMBL/GenBank/DDBJ whole genome shotgun (WGS) entry which is preliminary data.</text>
</comment>
<comment type="subcellular location">
    <subcellularLocation>
        <location evidence="1">Cell membrane</location>
        <topology evidence="1">Multi-pass membrane protein</topology>
    </subcellularLocation>
</comment>
<dbReference type="GO" id="GO:0046983">
    <property type="term" value="F:protein dimerization activity"/>
    <property type="evidence" value="ECO:0007669"/>
    <property type="project" value="InterPro"/>
</dbReference>
<dbReference type="InterPro" id="IPR003594">
    <property type="entry name" value="HATPase_dom"/>
</dbReference>
<keyword evidence="14" id="KW-1185">Reference proteome</keyword>
<evidence type="ECO:0000256" key="8">
    <source>
        <dbReference type="ARBA" id="ARBA00023136"/>
    </source>
</evidence>
<dbReference type="EMBL" id="BJYY01000013">
    <property type="protein sequence ID" value="GEO34244.1"/>
    <property type="molecule type" value="Genomic_DNA"/>
</dbReference>
<feature type="domain" description="Histidine kinase/HSP90-like ATPase" evidence="11">
    <location>
        <begin position="385"/>
        <end position="476"/>
    </location>
</feature>
<evidence type="ECO:0000259" key="11">
    <source>
        <dbReference type="Pfam" id="PF02518"/>
    </source>
</evidence>
<dbReference type="SUPFAM" id="SSF55874">
    <property type="entry name" value="ATPase domain of HSP90 chaperone/DNA topoisomerase II/histidine kinase"/>
    <property type="match status" value="1"/>
</dbReference>
<evidence type="ECO:0000256" key="7">
    <source>
        <dbReference type="ARBA" id="ARBA00023012"/>
    </source>
</evidence>
<keyword evidence="5" id="KW-0418">Kinase</keyword>
<evidence type="ECO:0000313" key="14">
    <source>
        <dbReference type="Proteomes" id="UP000321181"/>
    </source>
</evidence>
<reference evidence="13 14" key="1">
    <citation type="submission" date="2019-07" db="EMBL/GenBank/DDBJ databases">
        <title>Whole genome shotgun sequence of Cellulomonas aerilata NBRC 106308.</title>
        <authorList>
            <person name="Hosoyama A."/>
            <person name="Uohara A."/>
            <person name="Ohji S."/>
            <person name="Ichikawa N."/>
        </authorList>
    </citation>
    <scope>NUCLEOTIDE SEQUENCE [LARGE SCALE GENOMIC DNA]</scope>
    <source>
        <strain evidence="13 14">NBRC 106308</strain>
    </source>
</reference>
<gene>
    <name evidence="13" type="ORF">CAE01nite_19690</name>
</gene>
<keyword evidence="2" id="KW-1003">Cell membrane</keyword>
<dbReference type="GO" id="GO:0000155">
    <property type="term" value="F:phosphorelay sensor kinase activity"/>
    <property type="evidence" value="ECO:0007669"/>
    <property type="project" value="InterPro"/>
</dbReference>
<dbReference type="GO" id="GO:0005886">
    <property type="term" value="C:plasma membrane"/>
    <property type="evidence" value="ECO:0007669"/>
    <property type="project" value="UniProtKB-SubCell"/>
</dbReference>